<evidence type="ECO:0000313" key="1">
    <source>
        <dbReference type="EMBL" id="QHT11813.1"/>
    </source>
</evidence>
<protein>
    <submittedName>
        <fullName evidence="1">Uncharacterized protein</fullName>
    </submittedName>
</protein>
<dbReference type="EMBL" id="MN739538">
    <property type="protein sequence ID" value="QHT11813.1"/>
    <property type="molecule type" value="Genomic_DNA"/>
</dbReference>
<organism evidence="1">
    <name type="scientific">viral metagenome</name>
    <dbReference type="NCBI Taxonomy" id="1070528"/>
    <lineage>
        <taxon>unclassified sequences</taxon>
        <taxon>metagenomes</taxon>
        <taxon>organismal metagenomes</taxon>
    </lineage>
</organism>
<reference evidence="1" key="1">
    <citation type="journal article" date="2020" name="Nature">
        <title>Giant virus diversity and host interactions through global metagenomics.</title>
        <authorList>
            <person name="Schulz F."/>
            <person name="Roux S."/>
            <person name="Paez-Espino D."/>
            <person name="Jungbluth S."/>
            <person name="Walsh D.A."/>
            <person name="Denef V.J."/>
            <person name="McMahon K.D."/>
            <person name="Konstantinidis K.T."/>
            <person name="Eloe-Fadrosh E.A."/>
            <person name="Kyrpides N.C."/>
            <person name="Woyke T."/>
        </authorList>
    </citation>
    <scope>NUCLEOTIDE SEQUENCE</scope>
    <source>
        <strain evidence="1">GVMAG-M-3300023174-124</strain>
    </source>
</reference>
<proteinExistence type="predicted"/>
<dbReference type="AlphaFoldDB" id="A0A6C0D5S6"/>
<name>A0A6C0D5S6_9ZZZZ</name>
<sequence length="268" mass="31706">MLEFTHNLFKKISDIIDVYREMSIQKIPGIALSVIFFCSNIHTNARITIKRLSDKYAFVNYLCNSYVYINNKIESTIHKLFATHKFEPEYSPWINVTWLNEDNDTIEEYFDFSKDENICQEYMNSYFETTMSLSTQKPNANSGVVIMRHEKKTRCNIIAQSESNNIFDYSSTSNVKFIAIEYKHPMMKDSIPIELDRSWFLCGNELLSDAFVRRWLDYQSTPVYYDETYTITLIDNNMNILKLDNTQWVVLEKDTYRIVKRDIDACDT</sequence>
<accession>A0A6C0D5S6</accession>